<protein>
    <submittedName>
        <fullName evidence="3">Acyl-CoA dehydrogenase</fullName>
        <ecNumber evidence="3">1.3.99.-</ecNumber>
    </submittedName>
</protein>
<dbReference type="PANTHER" id="PTHR43884">
    <property type="entry name" value="ACYL-COA DEHYDROGENASE"/>
    <property type="match status" value="1"/>
</dbReference>
<dbReference type="InterPro" id="IPR037069">
    <property type="entry name" value="AcylCoA_DH/ox_N_sf"/>
</dbReference>
<gene>
    <name evidence="3" type="primary">fad</name>
    <name evidence="3" type="ORF">PFCIRM138_09190</name>
</gene>
<dbReference type="GO" id="GO:0050660">
    <property type="term" value="F:flavin adenine dinucleotide binding"/>
    <property type="evidence" value="ECO:0007669"/>
    <property type="project" value="InterPro"/>
</dbReference>
<dbReference type="EMBL" id="LM676418">
    <property type="protein sequence ID" value="CEP26669.1"/>
    <property type="molecule type" value="Genomic_DNA"/>
</dbReference>
<proteinExistence type="predicted"/>
<feature type="compositionally biased region" description="Basic residues" evidence="1">
    <location>
        <begin position="205"/>
        <end position="221"/>
    </location>
</feature>
<dbReference type="SUPFAM" id="SSF56645">
    <property type="entry name" value="Acyl-CoA dehydrogenase NM domain-like"/>
    <property type="match status" value="1"/>
</dbReference>
<name>A0A0B7NZ93_PROFF</name>
<evidence type="ECO:0000256" key="1">
    <source>
        <dbReference type="SAM" id="MobiDB-lite"/>
    </source>
</evidence>
<organism evidence="3">
    <name type="scientific">Propionibacterium freudenreichii subsp. freudenreichii</name>
    <dbReference type="NCBI Taxonomy" id="66712"/>
    <lineage>
        <taxon>Bacteria</taxon>
        <taxon>Bacillati</taxon>
        <taxon>Actinomycetota</taxon>
        <taxon>Actinomycetes</taxon>
        <taxon>Propionibacteriales</taxon>
        <taxon>Propionibacteriaceae</taxon>
        <taxon>Propionibacterium</taxon>
    </lineage>
</organism>
<dbReference type="InterPro" id="IPR009100">
    <property type="entry name" value="AcylCoA_DH/oxidase_NM_dom_sf"/>
</dbReference>
<dbReference type="InterPro" id="IPR046373">
    <property type="entry name" value="Acyl-CoA_Oxase/DH_mid-dom_sf"/>
</dbReference>
<dbReference type="Gene3D" id="1.10.540.10">
    <property type="entry name" value="Acyl-CoA dehydrogenase/oxidase, N-terminal domain"/>
    <property type="match status" value="1"/>
</dbReference>
<evidence type="ECO:0000259" key="2">
    <source>
        <dbReference type="Pfam" id="PF02771"/>
    </source>
</evidence>
<dbReference type="EC" id="1.3.99.-" evidence="3"/>
<sequence>MSFLSAELLAAIHKRAARHDRDNSFPEDDLNDLRTAGYLSAFVPKEFNGAGLSVERICAEQTALAKAAPATALAINMHQIIVGMARYLVAHGNDKGRQVLHDAAAGELFGFGISEPGNDLVLFGSISKAVPDGEGGFSFHGTKVFTSLAPAWTRLLTFGTDDSGDDGPHSVFAILYRDDGGFYVKPRLGHPGHARHPVEHDGARRSPRPRRPGARPHHPRPERRSGGLRHLLALLGVHRRHLPGHRRARHRGGRRAGGHPPQREE</sequence>
<keyword evidence="3" id="KW-0560">Oxidoreductase</keyword>
<dbReference type="Gene3D" id="2.40.110.10">
    <property type="entry name" value="Butyryl-CoA Dehydrogenase, subunit A, domain 2"/>
    <property type="match status" value="1"/>
</dbReference>
<dbReference type="AlphaFoldDB" id="A0A0B7NZ93"/>
<reference evidence="3" key="1">
    <citation type="submission" date="2014-08" db="EMBL/GenBank/DDBJ databases">
        <authorList>
            <person name="Falentin Helene"/>
        </authorList>
    </citation>
    <scope>NUCLEOTIDE SEQUENCE</scope>
</reference>
<feature type="domain" description="Acyl-CoA dehydrogenase/oxidase N-terminal" evidence="2">
    <location>
        <begin position="12"/>
        <end position="106"/>
    </location>
</feature>
<dbReference type="PANTHER" id="PTHR43884:SF19">
    <property type="entry name" value="ACYL-COA DEHYDROGENASE FADE4-RELATED"/>
    <property type="match status" value="1"/>
</dbReference>
<dbReference type="Pfam" id="PF02771">
    <property type="entry name" value="Acyl-CoA_dh_N"/>
    <property type="match status" value="1"/>
</dbReference>
<dbReference type="InterPro" id="IPR013786">
    <property type="entry name" value="AcylCoA_DH/ox_N"/>
</dbReference>
<dbReference type="GO" id="GO:0003995">
    <property type="term" value="F:acyl-CoA dehydrogenase activity"/>
    <property type="evidence" value="ECO:0007669"/>
    <property type="project" value="TreeGrafter"/>
</dbReference>
<feature type="region of interest" description="Disordered" evidence="1">
    <location>
        <begin position="186"/>
        <end position="265"/>
    </location>
</feature>
<accession>A0A0B7NZ93</accession>
<evidence type="ECO:0000313" key="3">
    <source>
        <dbReference type="EMBL" id="CEP26669.1"/>
    </source>
</evidence>
<feature type="compositionally biased region" description="Basic residues" evidence="1">
    <location>
        <begin position="237"/>
        <end position="257"/>
    </location>
</feature>
<dbReference type="GO" id="GO:0005886">
    <property type="term" value="C:plasma membrane"/>
    <property type="evidence" value="ECO:0007669"/>
    <property type="project" value="TreeGrafter"/>
</dbReference>